<reference evidence="13 14" key="1">
    <citation type="journal article" date="2018" name="Nat. Ecol. Evol.">
        <title>Pezizomycetes genomes reveal the molecular basis of ectomycorrhizal truffle lifestyle.</title>
        <authorList>
            <person name="Murat C."/>
            <person name="Payen T."/>
            <person name="Noel B."/>
            <person name="Kuo A."/>
            <person name="Morin E."/>
            <person name="Chen J."/>
            <person name="Kohler A."/>
            <person name="Krizsan K."/>
            <person name="Balestrini R."/>
            <person name="Da Silva C."/>
            <person name="Montanini B."/>
            <person name="Hainaut M."/>
            <person name="Levati E."/>
            <person name="Barry K.W."/>
            <person name="Belfiori B."/>
            <person name="Cichocki N."/>
            <person name="Clum A."/>
            <person name="Dockter R.B."/>
            <person name="Fauchery L."/>
            <person name="Guy J."/>
            <person name="Iotti M."/>
            <person name="Le Tacon F."/>
            <person name="Lindquist E.A."/>
            <person name="Lipzen A."/>
            <person name="Malagnac F."/>
            <person name="Mello A."/>
            <person name="Molinier V."/>
            <person name="Miyauchi S."/>
            <person name="Poulain J."/>
            <person name="Riccioni C."/>
            <person name="Rubini A."/>
            <person name="Sitrit Y."/>
            <person name="Splivallo R."/>
            <person name="Traeger S."/>
            <person name="Wang M."/>
            <person name="Zifcakova L."/>
            <person name="Wipf D."/>
            <person name="Zambonelli A."/>
            <person name="Paolocci F."/>
            <person name="Nowrousian M."/>
            <person name="Ottonello S."/>
            <person name="Baldrian P."/>
            <person name="Spatafora J.W."/>
            <person name="Henrissat B."/>
            <person name="Nagy L.G."/>
            <person name="Aury J.M."/>
            <person name="Wincker P."/>
            <person name="Grigoriev I.V."/>
            <person name="Bonfante P."/>
            <person name="Martin F.M."/>
        </authorList>
    </citation>
    <scope>NUCLEOTIDE SEQUENCE [LARGE SCALE GENOMIC DNA]</scope>
    <source>
        <strain evidence="13 14">CCBAS932</strain>
    </source>
</reference>
<feature type="transmembrane region" description="Helical" evidence="11">
    <location>
        <begin position="105"/>
        <end position="125"/>
    </location>
</feature>
<dbReference type="FunCoup" id="A0A3N4KD98">
    <property type="interactions" value="588"/>
</dbReference>
<proteinExistence type="inferred from homology"/>
<evidence type="ECO:0000256" key="1">
    <source>
        <dbReference type="ARBA" id="ARBA00004448"/>
    </source>
</evidence>
<dbReference type="PANTHER" id="PTHR12428:SF66">
    <property type="entry name" value="MITOCHONDRIAL INNER MEMBRANE PROTEIN OXA1L"/>
    <property type="match status" value="1"/>
</dbReference>
<keyword evidence="3 9" id="KW-0812">Transmembrane</keyword>
<evidence type="ECO:0000256" key="4">
    <source>
        <dbReference type="ARBA" id="ARBA00022792"/>
    </source>
</evidence>
<evidence type="ECO:0000256" key="6">
    <source>
        <dbReference type="ARBA" id="ARBA00022989"/>
    </source>
</evidence>
<dbReference type="PANTHER" id="PTHR12428">
    <property type="entry name" value="OXA1"/>
    <property type="match status" value="1"/>
</dbReference>
<evidence type="ECO:0000256" key="5">
    <source>
        <dbReference type="ARBA" id="ARBA00022946"/>
    </source>
</evidence>
<dbReference type="InterPro" id="IPR001708">
    <property type="entry name" value="YidC/ALB3/OXA1/COX18"/>
</dbReference>
<dbReference type="GO" id="GO:0032977">
    <property type="term" value="F:membrane insertase activity"/>
    <property type="evidence" value="ECO:0007669"/>
    <property type="project" value="InterPro"/>
</dbReference>
<keyword evidence="7" id="KW-0496">Mitochondrion</keyword>
<evidence type="ECO:0000256" key="9">
    <source>
        <dbReference type="RuleBase" id="RU003945"/>
    </source>
</evidence>
<keyword evidence="14" id="KW-1185">Reference proteome</keyword>
<dbReference type="GO" id="GO:0005743">
    <property type="term" value="C:mitochondrial inner membrane"/>
    <property type="evidence" value="ECO:0007669"/>
    <property type="project" value="UniProtKB-SubCell"/>
</dbReference>
<evidence type="ECO:0000256" key="11">
    <source>
        <dbReference type="SAM" id="Phobius"/>
    </source>
</evidence>
<dbReference type="AlphaFoldDB" id="A0A3N4KD98"/>
<evidence type="ECO:0000256" key="7">
    <source>
        <dbReference type="ARBA" id="ARBA00023128"/>
    </source>
</evidence>
<feature type="transmembrane region" description="Helical" evidence="11">
    <location>
        <begin position="261"/>
        <end position="284"/>
    </location>
</feature>
<dbReference type="EMBL" id="ML119163">
    <property type="protein sequence ID" value="RPB08460.1"/>
    <property type="molecule type" value="Genomic_DNA"/>
</dbReference>
<evidence type="ECO:0000256" key="3">
    <source>
        <dbReference type="ARBA" id="ARBA00022692"/>
    </source>
</evidence>
<accession>A0A3N4KD98</accession>
<evidence type="ECO:0000256" key="10">
    <source>
        <dbReference type="SAM" id="MobiDB-lite"/>
    </source>
</evidence>
<evidence type="ECO:0000313" key="14">
    <source>
        <dbReference type="Proteomes" id="UP000277580"/>
    </source>
</evidence>
<keyword evidence="6 11" id="KW-1133">Transmembrane helix</keyword>
<keyword evidence="5" id="KW-0809">Transit peptide</keyword>
<organism evidence="13 14">
    <name type="scientific">Morchella conica CCBAS932</name>
    <dbReference type="NCBI Taxonomy" id="1392247"/>
    <lineage>
        <taxon>Eukaryota</taxon>
        <taxon>Fungi</taxon>
        <taxon>Dikarya</taxon>
        <taxon>Ascomycota</taxon>
        <taxon>Pezizomycotina</taxon>
        <taxon>Pezizomycetes</taxon>
        <taxon>Pezizales</taxon>
        <taxon>Morchellaceae</taxon>
        <taxon>Morchella</taxon>
    </lineage>
</organism>
<name>A0A3N4KD98_9PEZI</name>
<dbReference type="Proteomes" id="UP000277580">
    <property type="component" value="Unassembled WGS sequence"/>
</dbReference>
<dbReference type="STRING" id="1392247.A0A3N4KD98"/>
<evidence type="ECO:0000256" key="8">
    <source>
        <dbReference type="ARBA" id="ARBA00023136"/>
    </source>
</evidence>
<sequence>MGRSTSLTALRFSSTLPTPTTTFPSPTNTLPTPTAVAGAEQAGTIPPHTSTLPDYIPTAESLTPNLTAPEHIGYLQSLGLDYGWGPTTCIQHLLENIHVWSDTPWWASIMLTVATIRIAQFPFYLRMSDTTARMKELNPQVVVLTKKMREAQARGDTVAMVMGRQKVSALYKAAGVNRLWIGFPLTQLPLFYGFYKNLYGMAELKVPGLVEGGKWWFHDLTVCDPYYILPLVSSMSMGLQIYLGGEAGASMQTRRMKQGMVLILPLVSFLFVSSWPAALTLYFFTNSTFGLAQALALRNVWLREKLGLYPLNPTAPNPLAQGPKEGLNALNIATKPGKVIDVVGTVPAQKEKKQIGGKGGFLDRITGGSVRKDGKKKTITDYILGEKVKGEEGGIGQMLNDNSETSMHKKYEEKRERQIKKELAAQEEKRRRILKL</sequence>
<dbReference type="InterPro" id="IPR028055">
    <property type="entry name" value="YidC/Oxa/ALB_C"/>
</dbReference>
<evidence type="ECO:0000313" key="13">
    <source>
        <dbReference type="EMBL" id="RPB08460.1"/>
    </source>
</evidence>
<dbReference type="CDD" id="cd20069">
    <property type="entry name" value="5TM_Oxa1-like"/>
    <property type="match status" value="1"/>
</dbReference>
<dbReference type="GO" id="GO:0032979">
    <property type="term" value="P:protein insertion into mitochondrial inner membrane from matrix"/>
    <property type="evidence" value="ECO:0007669"/>
    <property type="project" value="TreeGrafter"/>
</dbReference>
<dbReference type="OrthoDB" id="2148490at2759"/>
<gene>
    <name evidence="13" type="ORF">P167DRAFT_578284</name>
</gene>
<evidence type="ECO:0000259" key="12">
    <source>
        <dbReference type="Pfam" id="PF02096"/>
    </source>
</evidence>
<dbReference type="Pfam" id="PF02096">
    <property type="entry name" value="60KD_IMP"/>
    <property type="match status" value="1"/>
</dbReference>
<dbReference type="NCBIfam" id="TIGR03592">
    <property type="entry name" value="yidC_oxa1_cterm"/>
    <property type="match status" value="1"/>
</dbReference>
<keyword evidence="8 11" id="KW-0472">Membrane</keyword>
<feature type="region of interest" description="Disordered" evidence="10">
    <location>
        <begin position="394"/>
        <end position="416"/>
    </location>
</feature>
<comment type="subcellular location">
    <subcellularLocation>
        <location evidence="9">Membrane</location>
        <topology evidence="9">Multi-pass membrane protein</topology>
    </subcellularLocation>
    <subcellularLocation>
        <location evidence="1">Mitochondrion inner membrane</location>
        <topology evidence="1">Multi-pass membrane protein</topology>
    </subcellularLocation>
</comment>
<feature type="compositionally biased region" description="Basic and acidic residues" evidence="10">
    <location>
        <begin position="406"/>
        <end position="416"/>
    </location>
</feature>
<feature type="domain" description="Membrane insertase YidC/Oxa/ALB C-terminal" evidence="12">
    <location>
        <begin position="105"/>
        <end position="298"/>
    </location>
</feature>
<dbReference type="InParanoid" id="A0A3N4KD98"/>
<protein>
    <recommendedName>
        <fullName evidence="12">Membrane insertase YidC/Oxa/ALB C-terminal domain-containing protein</fullName>
    </recommendedName>
</protein>
<evidence type="ECO:0000256" key="2">
    <source>
        <dbReference type="ARBA" id="ARBA00009877"/>
    </source>
</evidence>
<keyword evidence="4" id="KW-0999">Mitochondrion inner membrane</keyword>
<comment type="similarity">
    <text evidence="2 9">Belongs to the OXA1/ALB3/YidC family.</text>
</comment>